<dbReference type="Pfam" id="PF02687">
    <property type="entry name" value="FtsX"/>
    <property type="match status" value="1"/>
</dbReference>
<dbReference type="KEGG" id="lug:FPZ22_08790"/>
<keyword evidence="3 6" id="KW-0812">Transmembrane</keyword>
<protein>
    <submittedName>
        <fullName evidence="9">FtsX-like permease family protein</fullName>
    </submittedName>
</protein>
<reference evidence="9 10" key="1">
    <citation type="submission" date="2019-07" db="EMBL/GenBank/DDBJ databases">
        <title>Full genome sequence of Luteimonas sp. Gr-4.</title>
        <authorList>
            <person name="Im W.-T."/>
        </authorList>
    </citation>
    <scope>NUCLEOTIDE SEQUENCE [LARGE SCALE GENOMIC DNA]</scope>
    <source>
        <strain evidence="9 10">Gr-4</strain>
    </source>
</reference>
<dbReference type="PANTHER" id="PTHR43738">
    <property type="entry name" value="ABC TRANSPORTER, MEMBRANE PROTEIN"/>
    <property type="match status" value="1"/>
</dbReference>
<organism evidence="9 10">
    <name type="scientific">Luteimonas granuli</name>
    <dbReference type="NCBI Taxonomy" id="1176533"/>
    <lineage>
        <taxon>Bacteria</taxon>
        <taxon>Pseudomonadati</taxon>
        <taxon>Pseudomonadota</taxon>
        <taxon>Gammaproteobacteria</taxon>
        <taxon>Lysobacterales</taxon>
        <taxon>Lysobacteraceae</taxon>
        <taxon>Luteimonas</taxon>
    </lineage>
</organism>
<evidence type="ECO:0000256" key="5">
    <source>
        <dbReference type="ARBA" id="ARBA00023136"/>
    </source>
</evidence>
<dbReference type="RefSeq" id="WP_144892230.1">
    <property type="nucleotide sequence ID" value="NZ_CP042218.1"/>
</dbReference>
<dbReference type="InterPro" id="IPR025857">
    <property type="entry name" value="MacB_PCD"/>
</dbReference>
<keyword evidence="5 6" id="KW-0472">Membrane</keyword>
<feature type="transmembrane region" description="Helical" evidence="6">
    <location>
        <begin position="306"/>
        <end position="334"/>
    </location>
</feature>
<dbReference type="OrthoDB" id="9775474at2"/>
<evidence type="ECO:0000256" key="2">
    <source>
        <dbReference type="ARBA" id="ARBA00022475"/>
    </source>
</evidence>
<evidence type="ECO:0000313" key="10">
    <source>
        <dbReference type="Proteomes" id="UP000316584"/>
    </source>
</evidence>
<gene>
    <name evidence="9" type="ORF">FPZ22_08790</name>
</gene>
<evidence type="ECO:0000259" key="8">
    <source>
        <dbReference type="Pfam" id="PF12704"/>
    </source>
</evidence>
<evidence type="ECO:0000256" key="6">
    <source>
        <dbReference type="SAM" id="Phobius"/>
    </source>
</evidence>
<evidence type="ECO:0000313" key="9">
    <source>
        <dbReference type="EMBL" id="QDW66979.1"/>
    </source>
</evidence>
<dbReference type="InterPro" id="IPR003838">
    <property type="entry name" value="ABC3_permease_C"/>
</dbReference>
<sequence>MKYLHLIWAALFRRKARTFLTLASIVAAFLLFGLLDGIRTSFAELGRNADGAQRLQTASKLSFIETLPISLQSRIAGIDNIEAVTHANWFGGAYQDPKNQLFTFAVASNYLDLYPEIEVDPAELEAWKRNRTGMLVGETMMRRFDWEVGQRIPLQSTIYPNSDGSLDWAFDIVGTLRAKDGKGGGFTDALILMHYDYFEESTPYIDGDVGWYISRVSDVRRSDAAARAIDALSANSPHETRTMSEQAAMASQLKQMADIGLIVGSIMGAVFFTLLLLTGNTMAQAVRERTSELAVLKTLGFSSGSVLGMVLAESMLMVVIGGVIGLGLAALIGAGATTASGGLVNLPPVGLQSWLLGLALMLGIGLLVGALPALRAMRLNIVDALAGR</sequence>
<dbReference type="EMBL" id="CP042218">
    <property type="protein sequence ID" value="QDW66979.1"/>
    <property type="molecule type" value="Genomic_DNA"/>
</dbReference>
<dbReference type="PANTHER" id="PTHR43738:SF3">
    <property type="entry name" value="ABC TRANSPORTER PERMEASE"/>
    <property type="match status" value="1"/>
</dbReference>
<accession>A0A518N4Y9</accession>
<comment type="subcellular location">
    <subcellularLocation>
        <location evidence="1">Cell membrane</location>
        <topology evidence="1">Multi-pass membrane protein</topology>
    </subcellularLocation>
</comment>
<keyword evidence="10" id="KW-1185">Reference proteome</keyword>
<dbReference type="Pfam" id="PF12704">
    <property type="entry name" value="MacB_PCD"/>
    <property type="match status" value="1"/>
</dbReference>
<feature type="transmembrane region" description="Helical" evidence="6">
    <location>
        <begin position="354"/>
        <end position="374"/>
    </location>
</feature>
<feature type="domain" description="ABC3 transporter permease C-terminal" evidence="7">
    <location>
        <begin position="266"/>
        <end position="381"/>
    </location>
</feature>
<proteinExistence type="predicted"/>
<feature type="transmembrane region" description="Helical" evidence="6">
    <location>
        <begin position="259"/>
        <end position="279"/>
    </location>
</feature>
<evidence type="ECO:0000256" key="1">
    <source>
        <dbReference type="ARBA" id="ARBA00004651"/>
    </source>
</evidence>
<dbReference type="GO" id="GO:0005886">
    <property type="term" value="C:plasma membrane"/>
    <property type="evidence" value="ECO:0007669"/>
    <property type="project" value="UniProtKB-SubCell"/>
</dbReference>
<keyword evidence="2" id="KW-1003">Cell membrane</keyword>
<dbReference type="Proteomes" id="UP000316584">
    <property type="component" value="Chromosome"/>
</dbReference>
<evidence type="ECO:0000256" key="3">
    <source>
        <dbReference type="ARBA" id="ARBA00022692"/>
    </source>
</evidence>
<dbReference type="AlphaFoldDB" id="A0A518N4Y9"/>
<feature type="domain" description="MacB-like periplasmic core" evidence="8">
    <location>
        <begin position="24"/>
        <end position="231"/>
    </location>
</feature>
<evidence type="ECO:0000259" key="7">
    <source>
        <dbReference type="Pfam" id="PF02687"/>
    </source>
</evidence>
<name>A0A518N4Y9_9GAMM</name>
<keyword evidence="4 6" id="KW-1133">Transmembrane helix</keyword>
<evidence type="ECO:0000256" key="4">
    <source>
        <dbReference type="ARBA" id="ARBA00022989"/>
    </source>
</evidence>
<dbReference type="InterPro" id="IPR051125">
    <property type="entry name" value="ABC-4/HrtB_transporter"/>
</dbReference>